<sequence length="397" mass="42977">MQLVLEVCEGGGGEPPPRKVFDGMGGVVGRGAGCDWIIPDPSRLLSSHHGLIAYRDARYFLTDISSNGIREVGSGKSLQKGQARLIVEGDVFQLGPFAVRARLIERVASHRQPLSTAAGVIPEDAYLGLDPVHEWDRQSMHEAPPCELDALNDVQEAPSAWMSGDCVERDYLALPVQADAPGDRVEPVLPDLQAPAADEGFWAQFATALGVRVQALDCAGREALAIKAAGLLRHAIDGLQQNLRTHDELHNELSLDASTLIKRPNALKDNLGMDSVLASLLGMGELAQPSAEAAITQVYRQMQVHQVALLVACRTALRTSLATFAPGHLQAGFARDDKVPRFFADRAHWRAYQRHYHRLVEADALNTGPLRGDFAKAYEEQVRLASALFATPPGGCP</sequence>
<dbReference type="EMBL" id="LKEF01000045">
    <property type="protein sequence ID" value="KTB59474.1"/>
    <property type="molecule type" value="Genomic_DNA"/>
</dbReference>
<dbReference type="InterPro" id="IPR000253">
    <property type="entry name" value="FHA_dom"/>
</dbReference>
<dbReference type="Pfam" id="PF20232">
    <property type="entry name" value="T6SS_FHA_C"/>
    <property type="match status" value="1"/>
</dbReference>
<name>A0A0W0HFM8_PSEFL</name>
<dbReference type="Gene3D" id="2.60.200.20">
    <property type="match status" value="1"/>
</dbReference>
<accession>A0A0W0HFM8</accession>
<dbReference type="CDD" id="cd00060">
    <property type="entry name" value="FHA"/>
    <property type="match status" value="1"/>
</dbReference>
<evidence type="ECO:0000259" key="1">
    <source>
        <dbReference type="PROSITE" id="PS50006"/>
    </source>
</evidence>
<gene>
    <name evidence="2" type="ORF">AO063_28825</name>
</gene>
<evidence type="ECO:0000313" key="2">
    <source>
        <dbReference type="EMBL" id="KTB59474.1"/>
    </source>
</evidence>
<dbReference type="Proteomes" id="UP000054197">
    <property type="component" value="Unassembled WGS sequence"/>
</dbReference>
<feature type="domain" description="FHA" evidence="1">
    <location>
        <begin position="26"/>
        <end position="68"/>
    </location>
</feature>
<dbReference type="InterPro" id="IPR008984">
    <property type="entry name" value="SMAD_FHA_dom_sf"/>
</dbReference>
<dbReference type="SUPFAM" id="SSF49879">
    <property type="entry name" value="SMAD/FHA domain"/>
    <property type="match status" value="1"/>
</dbReference>
<organism evidence="2 3">
    <name type="scientific">Pseudomonas fluorescens ICMP 11288</name>
    <dbReference type="NCBI Taxonomy" id="1198309"/>
    <lineage>
        <taxon>Bacteria</taxon>
        <taxon>Pseudomonadati</taxon>
        <taxon>Pseudomonadota</taxon>
        <taxon>Gammaproteobacteria</taxon>
        <taxon>Pseudomonadales</taxon>
        <taxon>Pseudomonadaceae</taxon>
        <taxon>Pseudomonas</taxon>
    </lineage>
</organism>
<evidence type="ECO:0000313" key="3">
    <source>
        <dbReference type="Proteomes" id="UP000054197"/>
    </source>
</evidence>
<dbReference type="AlphaFoldDB" id="A0A0W0HFM8"/>
<dbReference type="Pfam" id="PF00498">
    <property type="entry name" value="FHA"/>
    <property type="match status" value="1"/>
</dbReference>
<dbReference type="InterPro" id="IPR017735">
    <property type="entry name" value="T6SS_FHA"/>
</dbReference>
<proteinExistence type="predicted"/>
<reference evidence="2 3" key="1">
    <citation type="submission" date="2015-09" db="EMBL/GenBank/DDBJ databases">
        <title>Genome sequence of ICMP 11288.</title>
        <authorList>
            <person name="Visnovsky S."/>
            <person name="Lu A."/>
            <person name="Panda P."/>
            <person name="Pitman A."/>
        </authorList>
    </citation>
    <scope>NUCLEOTIDE SEQUENCE [LARGE SCALE GENOMIC DNA]</scope>
    <source>
        <strain evidence="2 3">ICMP 11288</strain>
    </source>
</reference>
<comment type="caution">
    <text evidence="2">The sequence shown here is derived from an EMBL/GenBank/DDBJ whole genome shotgun (WGS) entry which is preliminary data.</text>
</comment>
<dbReference type="NCBIfam" id="TIGR03354">
    <property type="entry name" value="VI_FHA"/>
    <property type="match status" value="1"/>
</dbReference>
<protein>
    <submittedName>
        <fullName evidence="2">Type VI secretion protein</fullName>
    </submittedName>
</protein>
<dbReference type="InterPro" id="IPR046883">
    <property type="entry name" value="T6SS_FHA_C"/>
</dbReference>
<dbReference type="PROSITE" id="PS50006">
    <property type="entry name" value="FHA_DOMAIN"/>
    <property type="match status" value="1"/>
</dbReference>
<dbReference type="RefSeq" id="WP_058421869.1">
    <property type="nucleotide sequence ID" value="NZ_LKEF01000045.1"/>
</dbReference>